<evidence type="ECO:0000313" key="2">
    <source>
        <dbReference type="Proteomes" id="UP000184073"/>
    </source>
</evidence>
<evidence type="ECO:0000313" key="1">
    <source>
        <dbReference type="EMBL" id="OJI97286.1"/>
    </source>
</evidence>
<dbReference type="Proteomes" id="UP000184073">
    <property type="component" value="Unassembled WGS sequence"/>
</dbReference>
<proteinExistence type="predicted"/>
<sequence length="55" mass="6385">MCNHFKNYYIYSTCSQPSSHIIRTSVDEPKEARCAESPHDRFIVVVGKCLLCNRH</sequence>
<organism evidence="1 2">
    <name type="scientific">Aspergillus versicolor CBS 583.65</name>
    <dbReference type="NCBI Taxonomy" id="1036611"/>
    <lineage>
        <taxon>Eukaryota</taxon>
        <taxon>Fungi</taxon>
        <taxon>Dikarya</taxon>
        <taxon>Ascomycota</taxon>
        <taxon>Pezizomycotina</taxon>
        <taxon>Eurotiomycetes</taxon>
        <taxon>Eurotiomycetidae</taxon>
        <taxon>Eurotiales</taxon>
        <taxon>Aspergillaceae</taxon>
        <taxon>Aspergillus</taxon>
        <taxon>Aspergillus subgen. Nidulantes</taxon>
    </lineage>
</organism>
<gene>
    <name evidence="1" type="ORF">ASPVEDRAFT_36700</name>
</gene>
<dbReference type="AlphaFoldDB" id="A0A1L9P725"/>
<keyword evidence="2" id="KW-1185">Reference proteome</keyword>
<protein>
    <submittedName>
        <fullName evidence="1">Uncharacterized protein</fullName>
    </submittedName>
</protein>
<name>A0A1L9P725_ASPVE</name>
<accession>A0A1L9P725</accession>
<dbReference type="GeneID" id="63726778"/>
<dbReference type="VEuPathDB" id="FungiDB:ASPVEDRAFT_36700"/>
<dbReference type="OrthoDB" id="3443409at2759"/>
<dbReference type="EMBL" id="KV878125">
    <property type="protein sequence ID" value="OJI97286.1"/>
    <property type="molecule type" value="Genomic_DNA"/>
</dbReference>
<reference evidence="2" key="1">
    <citation type="journal article" date="2017" name="Genome Biol.">
        <title>Comparative genomics reveals high biological diversity and specific adaptations in the industrially and medically important fungal genus Aspergillus.</title>
        <authorList>
            <person name="de Vries R.P."/>
            <person name="Riley R."/>
            <person name="Wiebenga A."/>
            <person name="Aguilar-Osorio G."/>
            <person name="Amillis S."/>
            <person name="Uchima C.A."/>
            <person name="Anderluh G."/>
            <person name="Asadollahi M."/>
            <person name="Askin M."/>
            <person name="Barry K."/>
            <person name="Battaglia E."/>
            <person name="Bayram O."/>
            <person name="Benocci T."/>
            <person name="Braus-Stromeyer S.A."/>
            <person name="Caldana C."/>
            <person name="Canovas D."/>
            <person name="Cerqueira G.C."/>
            <person name="Chen F."/>
            <person name="Chen W."/>
            <person name="Choi C."/>
            <person name="Clum A."/>
            <person name="Dos Santos R.A."/>
            <person name="Damasio A.R."/>
            <person name="Diallinas G."/>
            <person name="Emri T."/>
            <person name="Fekete E."/>
            <person name="Flipphi M."/>
            <person name="Freyberg S."/>
            <person name="Gallo A."/>
            <person name="Gournas C."/>
            <person name="Habgood R."/>
            <person name="Hainaut M."/>
            <person name="Harispe M.L."/>
            <person name="Henrissat B."/>
            <person name="Hilden K.S."/>
            <person name="Hope R."/>
            <person name="Hossain A."/>
            <person name="Karabika E."/>
            <person name="Karaffa L."/>
            <person name="Karanyi Z."/>
            <person name="Krasevec N."/>
            <person name="Kuo A."/>
            <person name="Kusch H."/>
            <person name="LaButti K."/>
            <person name="Lagendijk E.L."/>
            <person name="Lapidus A."/>
            <person name="Levasseur A."/>
            <person name="Lindquist E."/>
            <person name="Lipzen A."/>
            <person name="Logrieco A.F."/>
            <person name="MacCabe A."/>
            <person name="Maekelae M.R."/>
            <person name="Malavazi I."/>
            <person name="Melin P."/>
            <person name="Meyer V."/>
            <person name="Mielnichuk N."/>
            <person name="Miskei M."/>
            <person name="Molnar A.P."/>
            <person name="Mule G."/>
            <person name="Ngan C.Y."/>
            <person name="Orejas M."/>
            <person name="Orosz E."/>
            <person name="Ouedraogo J.P."/>
            <person name="Overkamp K.M."/>
            <person name="Park H.-S."/>
            <person name="Perrone G."/>
            <person name="Piumi F."/>
            <person name="Punt P.J."/>
            <person name="Ram A.F."/>
            <person name="Ramon A."/>
            <person name="Rauscher S."/>
            <person name="Record E."/>
            <person name="Riano-Pachon D.M."/>
            <person name="Robert V."/>
            <person name="Roehrig J."/>
            <person name="Ruller R."/>
            <person name="Salamov A."/>
            <person name="Salih N.S."/>
            <person name="Samson R.A."/>
            <person name="Sandor E."/>
            <person name="Sanguinetti M."/>
            <person name="Schuetze T."/>
            <person name="Sepcic K."/>
            <person name="Shelest E."/>
            <person name="Sherlock G."/>
            <person name="Sophianopoulou V."/>
            <person name="Squina F.M."/>
            <person name="Sun H."/>
            <person name="Susca A."/>
            <person name="Todd R.B."/>
            <person name="Tsang A."/>
            <person name="Unkles S.E."/>
            <person name="van de Wiele N."/>
            <person name="van Rossen-Uffink D."/>
            <person name="Oliveira J.V."/>
            <person name="Vesth T.C."/>
            <person name="Visser J."/>
            <person name="Yu J.-H."/>
            <person name="Zhou M."/>
            <person name="Andersen M.R."/>
            <person name="Archer D.B."/>
            <person name="Baker S.E."/>
            <person name="Benoit I."/>
            <person name="Brakhage A.A."/>
            <person name="Braus G.H."/>
            <person name="Fischer R."/>
            <person name="Frisvad J.C."/>
            <person name="Goldman G.H."/>
            <person name="Houbraken J."/>
            <person name="Oakley B."/>
            <person name="Pocsi I."/>
            <person name="Scazzocchio C."/>
            <person name="Seiboth B."/>
            <person name="vanKuyk P.A."/>
            <person name="Wortman J."/>
            <person name="Dyer P.S."/>
            <person name="Grigoriev I.V."/>
        </authorList>
    </citation>
    <scope>NUCLEOTIDE SEQUENCE [LARGE SCALE GENOMIC DNA]</scope>
    <source>
        <strain evidence="2">CBS 583.65</strain>
    </source>
</reference>
<dbReference type="RefSeq" id="XP_040663049.1">
    <property type="nucleotide sequence ID" value="XM_040811267.1"/>
</dbReference>